<dbReference type="InterPro" id="IPR018228">
    <property type="entry name" value="DNase_TatD-rel_CS"/>
</dbReference>
<dbReference type="AlphaFoldDB" id="A0A919AXI5"/>
<feature type="binding site" evidence="4">
    <location>
        <position position="211"/>
    </location>
    <ligand>
        <name>a divalent metal cation</name>
        <dbReference type="ChEBI" id="CHEBI:60240"/>
        <label>1</label>
    </ligand>
</feature>
<dbReference type="GO" id="GO:0016788">
    <property type="term" value="F:hydrolase activity, acting on ester bonds"/>
    <property type="evidence" value="ECO:0007669"/>
    <property type="project" value="InterPro"/>
</dbReference>
<dbReference type="InterPro" id="IPR032466">
    <property type="entry name" value="Metal_Hydrolase"/>
</dbReference>
<dbReference type="InterPro" id="IPR015991">
    <property type="entry name" value="TatD/YcfH-like"/>
</dbReference>
<dbReference type="CDD" id="cd01310">
    <property type="entry name" value="TatD_DNAse"/>
    <property type="match status" value="1"/>
</dbReference>
<dbReference type="InterPro" id="IPR001130">
    <property type="entry name" value="TatD-like"/>
</dbReference>
<proteinExistence type="inferred from homology"/>
<feature type="binding site" evidence="4">
    <location>
        <position position="99"/>
    </location>
    <ligand>
        <name>a divalent metal cation</name>
        <dbReference type="ChEBI" id="CHEBI:60240"/>
        <label>1</label>
    </ligand>
</feature>
<dbReference type="FunFam" id="3.20.20.140:FF:000005">
    <property type="entry name" value="TatD family hydrolase"/>
    <property type="match status" value="1"/>
</dbReference>
<dbReference type="PANTHER" id="PTHR46124:SF2">
    <property type="entry name" value="D-AMINOACYL-TRNA DEACYLASE"/>
    <property type="match status" value="1"/>
</dbReference>
<sequence length="273" mass="30241">MQERRFDFIVDSHCHLNYKGLVEEQGAVIDRARRAGVGCMLAINTKLSEYDDVRAIAENNSDVYATVGIHPHEAENEPDVAIEALLERASHSKTVGIGETGLDYYYDNAPRDMQKVNFRNHIAAARTSGLPVIVHTRDADDDCINMLQAEMAQGEFSGLIHCFTASQRLADACIEMGMSISISGIATFKSAKELQETVKTIPMDKLLVETDAPFLAPVPHRGKTCEPAFVMDTARFVADLKGVEFTDFTNITTSNFFNLFNKIDDSFKPVELA</sequence>
<dbReference type="PANTHER" id="PTHR46124">
    <property type="entry name" value="D-AMINOACYL-TRNA DEACYLASE"/>
    <property type="match status" value="1"/>
</dbReference>
<keyword evidence="2 4" id="KW-0479">Metal-binding</keyword>
<feature type="binding site" evidence="4">
    <location>
        <position position="15"/>
    </location>
    <ligand>
        <name>a divalent metal cation</name>
        <dbReference type="ChEBI" id="CHEBI:60240"/>
        <label>1</label>
    </ligand>
</feature>
<dbReference type="Pfam" id="PF01026">
    <property type="entry name" value="TatD_DNase"/>
    <property type="match status" value="1"/>
</dbReference>
<dbReference type="SUPFAM" id="SSF51556">
    <property type="entry name" value="Metallo-dependent hydrolases"/>
    <property type="match status" value="1"/>
</dbReference>
<evidence type="ECO:0000256" key="3">
    <source>
        <dbReference type="ARBA" id="ARBA00022801"/>
    </source>
</evidence>
<reference evidence="5" key="2">
    <citation type="submission" date="2020-09" db="EMBL/GenBank/DDBJ databases">
        <authorList>
            <person name="Sun Q."/>
            <person name="Kim S."/>
        </authorList>
    </citation>
    <scope>NUCLEOTIDE SEQUENCE</scope>
    <source>
        <strain evidence="5">KCTC 42590</strain>
    </source>
</reference>
<feature type="binding site" evidence="4">
    <location>
        <position position="135"/>
    </location>
    <ligand>
        <name>a divalent metal cation</name>
        <dbReference type="ChEBI" id="CHEBI:60240"/>
        <label>2</label>
    </ligand>
</feature>
<dbReference type="PROSITE" id="PS01091">
    <property type="entry name" value="TATD_3"/>
    <property type="match status" value="1"/>
</dbReference>
<dbReference type="GO" id="GO:0005829">
    <property type="term" value="C:cytosol"/>
    <property type="evidence" value="ECO:0007669"/>
    <property type="project" value="TreeGrafter"/>
</dbReference>
<evidence type="ECO:0000256" key="4">
    <source>
        <dbReference type="PIRSR" id="PIRSR005902-1"/>
    </source>
</evidence>
<gene>
    <name evidence="5" type="ORF">GCM10017044_24140</name>
</gene>
<dbReference type="EMBL" id="BNCI01000002">
    <property type="protein sequence ID" value="GHF28122.1"/>
    <property type="molecule type" value="Genomic_DNA"/>
</dbReference>
<dbReference type="NCBIfam" id="TIGR00010">
    <property type="entry name" value="YchF/TatD family DNA exonuclease"/>
    <property type="match status" value="1"/>
</dbReference>
<dbReference type="PIRSF" id="PIRSF005902">
    <property type="entry name" value="DNase_TatD"/>
    <property type="match status" value="1"/>
</dbReference>
<evidence type="ECO:0000313" key="5">
    <source>
        <dbReference type="EMBL" id="GHF28122.1"/>
    </source>
</evidence>
<dbReference type="Proteomes" id="UP000630923">
    <property type="component" value="Unassembled WGS sequence"/>
</dbReference>
<reference evidence="5" key="1">
    <citation type="journal article" date="2014" name="Int. J. Syst. Evol. Microbiol.">
        <title>Complete genome sequence of Corynebacterium casei LMG S-19264T (=DSM 44701T), isolated from a smear-ripened cheese.</title>
        <authorList>
            <consortium name="US DOE Joint Genome Institute (JGI-PGF)"/>
            <person name="Walter F."/>
            <person name="Albersmeier A."/>
            <person name="Kalinowski J."/>
            <person name="Ruckert C."/>
        </authorList>
    </citation>
    <scope>NUCLEOTIDE SEQUENCE</scope>
    <source>
        <strain evidence="5">KCTC 42590</strain>
    </source>
</reference>
<accession>A0A919AXI5</accession>
<feature type="binding site" evidence="4">
    <location>
        <position position="13"/>
    </location>
    <ligand>
        <name>a divalent metal cation</name>
        <dbReference type="ChEBI" id="CHEBI:60240"/>
        <label>1</label>
    </ligand>
</feature>
<comment type="similarity">
    <text evidence="1">Belongs to the metallo-dependent hydrolases superfamily. TatD-type hydrolase family.</text>
</comment>
<evidence type="ECO:0000256" key="2">
    <source>
        <dbReference type="ARBA" id="ARBA00022723"/>
    </source>
</evidence>
<dbReference type="PROSITE" id="PS01090">
    <property type="entry name" value="TATD_2"/>
    <property type="match status" value="1"/>
</dbReference>
<dbReference type="GO" id="GO:0004536">
    <property type="term" value="F:DNA nuclease activity"/>
    <property type="evidence" value="ECO:0007669"/>
    <property type="project" value="InterPro"/>
</dbReference>
<dbReference type="RefSeq" id="WP_191253283.1">
    <property type="nucleotide sequence ID" value="NZ_BNCI01000002.1"/>
</dbReference>
<name>A0A919AXI5_9PROT</name>
<dbReference type="PROSITE" id="PS01137">
    <property type="entry name" value="TATD_1"/>
    <property type="match status" value="1"/>
</dbReference>
<feature type="binding site" evidence="4">
    <location>
        <position position="161"/>
    </location>
    <ligand>
        <name>a divalent metal cation</name>
        <dbReference type="ChEBI" id="CHEBI:60240"/>
        <label>2</label>
    </ligand>
</feature>
<organism evidence="5 6">
    <name type="scientific">Kordiimonas sediminis</name>
    <dbReference type="NCBI Taxonomy" id="1735581"/>
    <lineage>
        <taxon>Bacteria</taxon>
        <taxon>Pseudomonadati</taxon>
        <taxon>Pseudomonadota</taxon>
        <taxon>Alphaproteobacteria</taxon>
        <taxon>Kordiimonadales</taxon>
        <taxon>Kordiimonadaceae</taxon>
        <taxon>Kordiimonas</taxon>
    </lineage>
</organism>
<comment type="caution">
    <text evidence="5">The sequence shown here is derived from an EMBL/GenBank/DDBJ whole genome shotgun (WGS) entry which is preliminary data.</text>
</comment>
<keyword evidence="6" id="KW-1185">Reference proteome</keyword>
<evidence type="ECO:0000313" key="6">
    <source>
        <dbReference type="Proteomes" id="UP000630923"/>
    </source>
</evidence>
<dbReference type="Gene3D" id="3.20.20.140">
    <property type="entry name" value="Metal-dependent hydrolases"/>
    <property type="match status" value="1"/>
</dbReference>
<dbReference type="GO" id="GO:0046872">
    <property type="term" value="F:metal ion binding"/>
    <property type="evidence" value="ECO:0007669"/>
    <property type="project" value="UniProtKB-KW"/>
</dbReference>
<evidence type="ECO:0000256" key="1">
    <source>
        <dbReference type="ARBA" id="ARBA00009275"/>
    </source>
</evidence>
<protein>
    <submittedName>
        <fullName evidence="5">TatD-related deoxyribonuclease</fullName>
    </submittedName>
</protein>
<keyword evidence="3" id="KW-0378">Hydrolase</keyword>